<organism evidence="2 3">
    <name type="scientific">Wenjunlia tyrosinilytica</name>
    <dbReference type="NCBI Taxonomy" id="1544741"/>
    <lineage>
        <taxon>Bacteria</taxon>
        <taxon>Bacillati</taxon>
        <taxon>Actinomycetota</taxon>
        <taxon>Actinomycetes</taxon>
        <taxon>Kitasatosporales</taxon>
        <taxon>Streptomycetaceae</taxon>
        <taxon>Wenjunlia</taxon>
    </lineage>
</organism>
<dbReference type="Gene3D" id="3.20.20.80">
    <property type="entry name" value="Glycosidases"/>
    <property type="match status" value="1"/>
</dbReference>
<dbReference type="EMBL" id="BMMS01000031">
    <property type="protein sequence ID" value="GGO97039.1"/>
    <property type="molecule type" value="Genomic_DNA"/>
</dbReference>
<dbReference type="Proteomes" id="UP000641932">
    <property type="component" value="Unassembled WGS sequence"/>
</dbReference>
<sequence>MSSRVRFGANYTPTAGWFHHWLDFDLDDVRADLDSIAALGLDHVRVFPLWPLFQPNRTLIRPRAVEQLVALADAAAERGLDVGVDGLQGHLSSFDFQPSWTLTWHRRNIFTDPDVLSGQEEYLRTLASALADRPNFIGMTVGNEVNQFSDGPHPDPDRITAEQAGAWLTRMLAACEKGAPGRFHTHAEYDATWYQDGHPFTPAHAARLGAATAVHSWVFNGTAQRHGRDGAATRHHAAYLIELSKAWALDPLRPVWLQEVGAPAPHIPAEDAAGFTEATVEAALDCADLWGITWWCSHDVDRSLADFPELEYSLGLLTNDRVVKPAGRTIARITERWRDREHRPRARTTALVLDSDAETAADRSACAPGGAFFEAWARLAAAGARPAVVLRELSHDAGHLSARGITEVITVDDVGRGADAVSVRDPTADRETAAPQSPGQ</sequence>
<gene>
    <name evidence="2" type="ORF">GCM10012280_57910</name>
</gene>
<accession>A0A918E1P9</accession>
<keyword evidence="3" id="KW-1185">Reference proteome</keyword>
<reference evidence="2" key="1">
    <citation type="journal article" date="2014" name="Int. J. Syst. Evol. Microbiol.">
        <title>Complete genome sequence of Corynebacterium casei LMG S-19264T (=DSM 44701T), isolated from a smear-ripened cheese.</title>
        <authorList>
            <consortium name="US DOE Joint Genome Institute (JGI-PGF)"/>
            <person name="Walter F."/>
            <person name="Albersmeier A."/>
            <person name="Kalinowski J."/>
            <person name="Ruckert C."/>
        </authorList>
    </citation>
    <scope>NUCLEOTIDE SEQUENCE</scope>
    <source>
        <strain evidence="2">CGMCC 4.7201</strain>
    </source>
</reference>
<dbReference type="AlphaFoldDB" id="A0A918E1P9"/>
<comment type="caution">
    <text evidence="2">The sequence shown here is derived from an EMBL/GenBank/DDBJ whole genome shotgun (WGS) entry which is preliminary data.</text>
</comment>
<reference evidence="2" key="2">
    <citation type="submission" date="2020-09" db="EMBL/GenBank/DDBJ databases">
        <authorList>
            <person name="Sun Q."/>
            <person name="Zhou Y."/>
        </authorList>
    </citation>
    <scope>NUCLEOTIDE SEQUENCE</scope>
    <source>
        <strain evidence="2">CGMCC 4.7201</strain>
    </source>
</reference>
<feature type="region of interest" description="Disordered" evidence="1">
    <location>
        <begin position="420"/>
        <end position="440"/>
    </location>
</feature>
<evidence type="ECO:0000313" key="3">
    <source>
        <dbReference type="Proteomes" id="UP000641932"/>
    </source>
</evidence>
<evidence type="ECO:0000256" key="1">
    <source>
        <dbReference type="SAM" id="MobiDB-lite"/>
    </source>
</evidence>
<evidence type="ECO:0000313" key="2">
    <source>
        <dbReference type="EMBL" id="GGO97039.1"/>
    </source>
</evidence>
<dbReference type="RefSeq" id="WP_229698837.1">
    <property type="nucleotide sequence ID" value="NZ_BMMS01000031.1"/>
</dbReference>
<dbReference type="InterPro" id="IPR017853">
    <property type="entry name" value="GH"/>
</dbReference>
<evidence type="ECO:0008006" key="4">
    <source>
        <dbReference type="Google" id="ProtNLM"/>
    </source>
</evidence>
<protein>
    <recommendedName>
        <fullName evidence="4">Glycosyl hydrolase</fullName>
    </recommendedName>
</protein>
<dbReference type="SUPFAM" id="SSF51445">
    <property type="entry name" value="(Trans)glycosidases"/>
    <property type="match status" value="1"/>
</dbReference>
<name>A0A918E1P9_9ACTN</name>
<proteinExistence type="predicted"/>